<dbReference type="OrthoDB" id="2498029at2759"/>
<evidence type="ECO:0000313" key="2">
    <source>
        <dbReference type="Proteomes" id="UP001141552"/>
    </source>
</evidence>
<protein>
    <submittedName>
        <fullName evidence="1">Uncharacterized protein</fullName>
    </submittedName>
</protein>
<proteinExistence type="predicted"/>
<reference evidence="1" key="2">
    <citation type="journal article" date="2023" name="Plants (Basel)">
        <title>Annotation of the Turnera subulata (Passifloraceae) Draft Genome Reveals the S-Locus Evolved after the Divergence of Turneroideae from Passifloroideae in a Stepwise Manner.</title>
        <authorList>
            <person name="Henning P.M."/>
            <person name="Roalson E.H."/>
            <person name="Mir W."/>
            <person name="McCubbin A.G."/>
            <person name="Shore J.S."/>
        </authorList>
    </citation>
    <scope>NUCLEOTIDE SEQUENCE</scope>
    <source>
        <strain evidence="1">F60SS</strain>
    </source>
</reference>
<dbReference type="Proteomes" id="UP001141552">
    <property type="component" value="Unassembled WGS sequence"/>
</dbReference>
<evidence type="ECO:0000313" key="1">
    <source>
        <dbReference type="EMBL" id="KAJ4824141.1"/>
    </source>
</evidence>
<reference evidence="1" key="1">
    <citation type="submission" date="2022-02" db="EMBL/GenBank/DDBJ databases">
        <authorList>
            <person name="Henning P.M."/>
            <person name="McCubbin A.G."/>
            <person name="Shore J.S."/>
        </authorList>
    </citation>
    <scope>NUCLEOTIDE SEQUENCE</scope>
    <source>
        <strain evidence="1">F60SS</strain>
        <tissue evidence="1">Leaves</tissue>
    </source>
</reference>
<dbReference type="EMBL" id="JAKUCV010007255">
    <property type="protein sequence ID" value="KAJ4824141.1"/>
    <property type="molecule type" value="Genomic_DNA"/>
</dbReference>
<accession>A0A9Q0F353</accession>
<keyword evidence="2" id="KW-1185">Reference proteome</keyword>
<sequence>MEECIRNSRGVQLFTCRWLPPSSTSPKALVFLCHVVACDCGFVGLSYLLTSLNGVGRLSEKV</sequence>
<gene>
    <name evidence="1" type="ORF">Tsubulata_043914</name>
</gene>
<name>A0A9Q0F353_9ROSI</name>
<dbReference type="AlphaFoldDB" id="A0A9Q0F353"/>
<comment type="caution">
    <text evidence="1">The sequence shown here is derived from an EMBL/GenBank/DDBJ whole genome shotgun (WGS) entry which is preliminary data.</text>
</comment>
<organism evidence="1 2">
    <name type="scientific">Turnera subulata</name>
    <dbReference type="NCBI Taxonomy" id="218843"/>
    <lineage>
        <taxon>Eukaryota</taxon>
        <taxon>Viridiplantae</taxon>
        <taxon>Streptophyta</taxon>
        <taxon>Embryophyta</taxon>
        <taxon>Tracheophyta</taxon>
        <taxon>Spermatophyta</taxon>
        <taxon>Magnoliopsida</taxon>
        <taxon>eudicotyledons</taxon>
        <taxon>Gunneridae</taxon>
        <taxon>Pentapetalae</taxon>
        <taxon>rosids</taxon>
        <taxon>fabids</taxon>
        <taxon>Malpighiales</taxon>
        <taxon>Passifloraceae</taxon>
        <taxon>Turnera</taxon>
    </lineage>
</organism>